<keyword evidence="2" id="KW-0378">Hydrolase</keyword>
<dbReference type="Gene3D" id="3.40.50.1820">
    <property type="entry name" value="alpha/beta hydrolase"/>
    <property type="match status" value="1"/>
</dbReference>
<protein>
    <submittedName>
        <fullName evidence="4">Phospholipase/Carboxylesterase</fullName>
    </submittedName>
</protein>
<keyword evidence="5" id="KW-1185">Reference proteome</keyword>
<dbReference type="Pfam" id="PF02230">
    <property type="entry name" value="Abhydrolase_2"/>
    <property type="match status" value="1"/>
</dbReference>
<dbReference type="SUPFAM" id="SSF53474">
    <property type="entry name" value="alpha/beta-Hydrolases"/>
    <property type="match status" value="1"/>
</dbReference>
<dbReference type="RefSeq" id="WP_005268740.1">
    <property type="nucleotide sequence ID" value="NZ_ANPE02000111.1"/>
</dbReference>
<evidence type="ECO:0000256" key="2">
    <source>
        <dbReference type="ARBA" id="ARBA00022801"/>
    </source>
</evidence>
<dbReference type="GO" id="GO:0016787">
    <property type="term" value="F:hydrolase activity"/>
    <property type="evidence" value="ECO:0007669"/>
    <property type="project" value="UniProtKB-KW"/>
</dbReference>
<dbReference type="InterPro" id="IPR003140">
    <property type="entry name" value="PLipase/COase/thioEstase"/>
</dbReference>
<dbReference type="Proteomes" id="UP000010729">
    <property type="component" value="Unassembled WGS sequence"/>
</dbReference>
<gene>
    <name evidence="4" type="ORF">D477_009475</name>
</gene>
<reference evidence="4 5" key="1">
    <citation type="journal article" date="2013" name="Genome Announc.">
        <title>Draft Genome Sequence of Arthrobacter crystallopoietes Strain BAB-32, Revealing Genes for Bioremediation.</title>
        <authorList>
            <person name="Joshi M.N."/>
            <person name="Pandit A.S."/>
            <person name="Sharma A."/>
            <person name="Pandya R.V."/>
            <person name="Desai S.M."/>
            <person name="Saxena A.K."/>
            <person name="Bagatharia S.B."/>
        </authorList>
    </citation>
    <scope>NUCLEOTIDE SEQUENCE [LARGE SCALE GENOMIC DNA]</scope>
    <source>
        <strain evidence="4 5">BAB-32</strain>
    </source>
</reference>
<dbReference type="OrthoDB" id="9801763at2"/>
<dbReference type="PANTHER" id="PTHR10655:SF17">
    <property type="entry name" value="LYSOPHOSPHOLIPASE-LIKE PROTEIN 1"/>
    <property type="match status" value="1"/>
</dbReference>
<dbReference type="AlphaFoldDB" id="N1V337"/>
<evidence type="ECO:0000259" key="3">
    <source>
        <dbReference type="Pfam" id="PF02230"/>
    </source>
</evidence>
<name>N1V337_9MICC</name>
<comment type="caution">
    <text evidence="4">The sequence shown here is derived from an EMBL/GenBank/DDBJ whole genome shotgun (WGS) entry which is preliminary data.</text>
</comment>
<evidence type="ECO:0000256" key="1">
    <source>
        <dbReference type="ARBA" id="ARBA00006499"/>
    </source>
</evidence>
<dbReference type="EMBL" id="ANPE02000111">
    <property type="protein sequence ID" value="EMY34482.1"/>
    <property type="molecule type" value="Genomic_DNA"/>
</dbReference>
<dbReference type="InterPro" id="IPR050565">
    <property type="entry name" value="LYPA1-2/EST-like"/>
</dbReference>
<evidence type="ECO:0000313" key="4">
    <source>
        <dbReference type="EMBL" id="EMY34482.1"/>
    </source>
</evidence>
<evidence type="ECO:0000313" key="5">
    <source>
        <dbReference type="Proteomes" id="UP000010729"/>
    </source>
</evidence>
<organism evidence="4 5">
    <name type="scientific">Arthrobacter crystallopoietes BAB-32</name>
    <dbReference type="NCBI Taxonomy" id="1246476"/>
    <lineage>
        <taxon>Bacteria</taxon>
        <taxon>Bacillati</taxon>
        <taxon>Actinomycetota</taxon>
        <taxon>Actinomycetes</taxon>
        <taxon>Micrococcales</taxon>
        <taxon>Micrococcaceae</taxon>
        <taxon>Crystallibacter</taxon>
    </lineage>
</organism>
<dbReference type="InterPro" id="IPR029058">
    <property type="entry name" value="AB_hydrolase_fold"/>
</dbReference>
<proteinExistence type="inferred from homology"/>
<dbReference type="PANTHER" id="PTHR10655">
    <property type="entry name" value="LYSOPHOSPHOLIPASE-RELATED"/>
    <property type="match status" value="1"/>
</dbReference>
<sequence length="217" mass="23432">MTPSNPHLEPDPVFHGATLADAEFAVLAVHGRGQSPAFMQDLTDRIGLPGFGYLMPAADGSTWYPGGFMQPIEDNQPHLDHALEAIGTHINRLRSQGFGPERTVLLGFSQGACLLSEYLLRHQDRYAAAILHTGGYLGPEEHGWPEEGALDGVPVLLASAAEDAWVPLPRIEATAVALSKAGAAVELTTYDDPEHHINDDSVILMRRLLRALTAKES</sequence>
<feature type="domain" description="Phospholipase/carboxylesterase/thioesterase" evidence="3">
    <location>
        <begin position="62"/>
        <end position="209"/>
    </location>
</feature>
<accession>N1V337</accession>
<comment type="similarity">
    <text evidence="1">Belongs to the AB hydrolase superfamily. AB hydrolase 2 family.</text>
</comment>